<keyword evidence="1" id="KW-0812">Transmembrane</keyword>
<name>A0A948TDC7_9BACT</name>
<dbReference type="AlphaFoldDB" id="A0A948TDC7"/>
<gene>
    <name evidence="2" type="ORF">H9777_12805</name>
</gene>
<sequence>MNLFKALSYKEWMKTRKFILVVFVLLAAVAVYSYIDITYAIRIEEAVNIWYGFIFQGVSVSNLMMYLIPLSGISMAIVQFVPEMTNKRFKLTLHLPASETRLVSAMLLYGYGVLFALYLVSIVFMSVIIGLVMPSEVVQMMVSQFLPWITAGLAGYGFTAWICVEPSWKQRIFNMLISVGLLSVLFVSVYPETYSYFGWGMILVLVSSFVFPFYSCVRFKQGIQ</sequence>
<dbReference type="Proteomes" id="UP000783796">
    <property type="component" value="Unassembled WGS sequence"/>
</dbReference>
<feature type="transmembrane region" description="Helical" evidence="1">
    <location>
        <begin position="171"/>
        <end position="190"/>
    </location>
</feature>
<accession>A0A948TDC7</accession>
<feature type="transmembrane region" description="Helical" evidence="1">
    <location>
        <begin position="196"/>
        <end position="217"/>
    </location>
</feature>
<feature type="transmembrane region" description="Helical" evidence="1">
    <location>
        <begin position="49"/>
        <end position="81"/>
    </location>
</feature>
<evidence type="ECO:0000313" key="2">
    <source>
        <dbReference type="EMBL" id="MBU3839162.1"/>
    </source>
</evidence>
<comment type="caution">
    <text evidence="2">The sequence shown here is derived from an EMBL/GenBank/DDBJ whole genome shotgun (WGS) entry which is preliminary data.</text>
</comment>
<proteinExistence type="predicted"/>
<evidence type="ECO:0008006" key="4">
    <source>
        <dbReference type="Google" id="ProtNLM"/>
    </source>
</evidence>
<organism evidence="2 3">
    <name type="scientific">Candidatus Phocaeicola faecigallinarum</name>
    <dbReference type="NCBI Taxonomy" id="2838732"/>
    <lineage>
        <taxon>Bacteria</taxon>
        <taxon>Pseudomonadati</taxon>
        <taxon>Bacteroidota</taxon>
        <taxon>Bacteroidia</taxon>
        <taxon>Bacteroidales</taxon>
        <taxon>Bacteroidaceae</taxon>
        <taxon>Phocaeicola</taxon>
    </lineage>
</organism>
<feature type="transmembrane region" description="Helical" evidence="1">
    <location>
        <begin position="145"/>
        <end position="164"/>
    </location>
</feature>
<keyword evidence="1" id="KW-1133">Transmembrane helix</keyword>
<keyword evidence="1" id="KW-0472">Membrane</keyword>
<reference evidence="2" key="2">
    <citation type="submission" date="2021-04" db="EMBL/GenBank/DDBJ databases">
        <authorList>
            <person name="Gilroy R."/>
        </authorList>
    </citation>
    <scope>NUCLEOTIDE SEQUENCE</scope>
    <source>
        <strain evidence="2">G4-2901</strain>
    </source>
</reference>
<evidence type="ECO:0000256" key="1">
    <source>
        <dbReference type="SAM" id="Phobius"/>
    </source>
</evidence>
<reference evidence="2" key="1">
    <citation type="journal article" date="2021" name="PeerJ">
        <title>Extensive microbial diversity within the chicken gut microbiome revealed by metagenomics and culture.</title>
        <authorList>
            <person name="Gilroy R."/>
            <person name="Ravi A."/>
            <person name="Getino M."/>
            <person name="Pursley I."/>
            <person name="Horton D.L."/>
            <person name="Alikhan N.F."/>
            <person name="Baker D."/>
            <person name="Gharbi K."/>
            <person name="Hall N."/>
            <person name="Watson M."/>
            <person name="Adriaenssens E.M."/>
            <person name="Foster-Nyarko E."/>
            <person name="Jarju S."/>
            <person name="Secka A."/>
            <person name="Antonio M."/>
            <person name="Oren A."/>
            <person name="Chaudhuri R.R."/>
            <person name="La Ragione R."/>
            <person name="Hildebrand F."/>
            <person name="Pallen M.J."/>
        </authorList>
    </citation>
    <scope>NUCLEOTIDE SEQUENCE</scope>
    <source>
        <strain evidence="2">G4-2901</strain>
    </source>
</reference>
<feature type="transmembrane region" description="Helical" evidence="1">
    <location>
        <begin position="102"/>
        <end position="133"/>
    </location>
</feature>
<dbReference type="EMBL" id="JAHLFW010000108">
    <property type="protein sequence ID" value="MBU3839162.1"/>
    <property type="molecule type" value="Genomic_DNA"/>
</dbReference>
<evidence type="ECO:0000313" key="3">
    <source>
        <dbReference type="Proteomes" id="UP000783796"/>
    </source>
</evidence>
<protein>
    <recommendedName>
        <fullName evidence="4">ABC-2 family transporter protein</fullName>
    </recommendedName>
</protein>